<dbReference type="InterPro" id="IPR038726">
    <property type="entry name" value="PDDEXK_AddAB-type"/>
</dbReference>
<dbReference type="InterPro" id="IPR027417">
    <property type="entry name" value="P-loop_NTPase"/>
</dbReference>
<dbReference type="InterPro" id="IPR011604">
    <property type="entry name" value="PDDEXK-like_dom_sf"/>
</dbReference>
<name>A0A370CIR7_9COXI</name>
<proteinExistence type="predicted"/>
<dbReference type="AlphaFoldDB" id="A0A370CIR7"/>
<dbReference type="InterPro" id="IPR019925">
    <property type="entry name" value="DNA_repair_protein_predicted"/>
</dbReference>
<dbReference type="Proteomes" id="UP000226429">
    <property type="component" value="Unassembled WGS sequence"/>
</dbReference>
<dbReference type="Gene3D" id="3.90.320.10">
    <property type="match status" value="1"/>
</dbReference>
<reference evidence="2 3" key="1">
    <citation type="journal article" date="2017" name="Int. J. Syst. Evol. Microbiol.">
        <title>Aquarickettsiella crustaci n. gen. n. sp. (Gammaproteobacteria: Legionellales: Coxiellaceae); a bacterial pathogen of the freshwater crustacean: Gammarus fossarum (Malacostraca: Amphipoda).</title>
        <authorList>
            <person name="Bojko J."/>
            <person name="Dunn A.M."/>
            <person name="Stebbing P.D."/>
            <person name="Van Aerle R."/>
            <person name="Bacela-Spychalska K."/>
            <person name="Bean T.P."/>
            <person name="Stentiford G.D."/>
        </authorList>
    </citation>
    <scope>NUCLEOTIDE SEQUENCE [LARGE SCALE GENOMIC DNA]</scope>
    <source>
        <strain evidence="2">RA15029</strain>
    </source>
</reference>
<reference evidence="2 3" key="2">
    <citation type="journal article" date="2018" name="J. Invertebr. Pathol.">
        <title>'Candidatus Aquirickettsiella gammari' (Gammaproteobacteria: Legionellales: Coxiellaceae): A bacterial pathogen of the freshwater crustacean Gammarus fossarum (Malacostraca: Amphipoda).</title>
        <authorList>
            <person name="Bojko J."/>
            <person name="Dunn A.M."/>
            <person name="Stebbing P.D."/>
            <person name="van Aerle R."/>
            <person name="Bacela-Spychalska K."/>
            <person name="Bean T.P."/>
            <person name="Urrutia A."/>
            <person name="Stentiford G.D."/>
        </authorList>
    </citation>
    <scope>NUCLEOTIDE SEQUENCE [LARGE SCALE GENOMIC DNA]</scope>
    <source>
        <strain evidence="2">RA15029</strain>
    </source>
</reference>
<feature type="domain" description="PD-(D/E)XK endonuclease-like" evidence="1">
    <location>
        <begin position="604"/>
        <end position="874"/>
    </location>
</feature>
<keyword evidence="3" id="KW-1185">Reference proteome</keyword>
<dbReference type="SUPFAM" id="SSF52540">
    <property type="entry name" value="P-loop containing nucleoside triphosphate hydrolases"/>
    <property type="match status" value="1"/>
</dbReference>
<evidence type="ECO:0000313" key="3">
    <source>
        <dbReference type="Proteomes" id="UP000226429"/>
    </source>
</evidence>
<dbReference type="Pfam" id="PF12705">
    <property type="entry name" value="PDDEXK_1"/>
    <property type="match status" value="1"/>
</dbReference>
<evidence type="ECO:0000259" key="1">
    <source>
        <dbReference type="Pfam" id="PF12705"/>
    </source>
</evidence>
<dbReference type="EMBL" id="NMOS02000004">
    <property type="protein sequence ID" value="RDH40752.1"/>
    <property type="molecule type" value="Genomic_DNA"/>
</dbReference>
<sequence>MEIYNKLFEILNPGDLLLTANKRLISFLHKAYADYQQTQKKMRWPTLSLFTLSRWLELLWEKQQIEQQSFPFRLLTEQQEYVIWQTIINKSPYLLLDTQDTAKRAQQAWQLLHLAQLNYRSSHFKQNKETANWQTWASTFAELSNTYHYIDACSATNLLIELLQKKILTPPKRIFLLGFTELNQQYKKLLDCLAEQHCIISHYTPAYSKPKLQRLSLVDKETEFRSMALWAHQCEQAGKRNIACVVPNLIEQRPQLLRQFSEVFTELTPTSLHRPPFNIAAGNPLKEFALIQTALTIIELKNINSFSKVSGLIRSPYLGGAQQEQSQRAQLDINLRCHSESKLSLAVLVAASKKQACPHLGHLISQLMPLLKEYEGKSLAKPSLWAKHFAKKLHCLAWPGERNLNSCEFQLLERWSELLTELAGLDFILGPISQAHALQQLQELIANCLFQAKTRHDPPIQVLGILDTAGIYFDAMWIMGLDDKTWPVAAKANPFIPHFLQRQHQLPHASNEREFYFAHLLTQGLIRSAPTLIFSHAAQNLDQVLRPSLLINAMPSIELSELTLPHYQSRAEKIRATQDWEYYHDEQGPALPGEQYYSATSQLLQSQATCPFQAFARFRLNAKFYPLPAIGLNARDRGILLHQVLEQFWNTLVNQEALLQLSDVALDEQIDTAIDLCIVSYTKKRPFIFKPHFIDIERRRLRSLLKNIVDLEKQRPLFIQSLHEQKQNYTLGKLALNLRIDRIDQLADNSYLLIDYKTGLPTTINYLEERLDHLQLPLYCLAYAETVRGFALMHIRSNTLALQGITAEETGMTQLNSLKKLKTTLVLRSWSDLLKYWRALLEKLAQQFEIGFAAVDPKRGSTTCQQCDLKLLCRINH</sequence>
<protein>
    <recommendedName>
        <fullName evidence="1">PD-(D/E)XK endonuclease-like domain-containing protein</fullName>
    </recommendedName>
</protein>
<gene>
    <name evidence="2" type="ORF">CFE62_002160</name>
</gene>
<comment type="caution">
    <text evidence="2">The sequence shown here is derived from an EMBL/GenBank/DDBJ whole genome shotgun (WGS) entry which is preliminary data.</text>
</comment>
<dbReference type="NCBIfam" id="TIGR03623">
    <property type="entry name" value="probable DNA repair protein"/>
    <property type="match status" value="1"/>
</dbReference>
<evidence type="ECO:0000313" key="2">
    <source>
        <dbReference type="EMBL" id="RDH40752.1"/>
    </source>
</evidence>
<accession>A0A370CIR7</accession>
<organism evidence="2 3">
    <name type="scientific">Candidatus Aquirickettsiella gammari</name>
    <dbReference type="NCBI Taxonomy" id="2016198"/>
    <lineage>
        <taxon>Bacteria</taxon>
        <taxon>Pseudomonadati</taxon>
        <taxon>Pseudomonadota</taxon>
        <taxon>Gammaproteobacteria</taxon>
        <taxon>Legionellales</taxon>
        <taxon>Coxiellaceae</taxon>
        <taxon>Candidatus Aquirickettsiella</taxon>
    </lineage>
</organism>